<name>A0A6P1YPE2_9HYPH</name>
<keyword evidence="2" id="KW-1185">Reference proteome</keyword>
<dbReference type="RefSeq" id="WP_163075925.1">
    <property type="nucleotide sequence ID" value="NZ_CP048630.1"/>
</dbReference>
<organism evidence="1 2">
    <name type="scientific">Ancylobacter pratisalsi</name>
    <dbReference type="NCBI Taxonomy" id="1745854"/>
    <lineage>
        <taxon>Bacteria</taxon>
        <taxon>Pseudomonadati</taxon>
        <taxon>Pseudomonadota</taxon>
        <taxon>Alphaproteobacteria</taxon>
        <taxon>Hyphomicrobiales</taxon>
        <taxon>Xanthobacteraceae</taxon>
        <taxon>Ancylobacter</taxon>
    </lineage>
</organism>
<sequence>MLHKYTPVENIRGLLEPLRKLMERHLYTGVTLAPEAAQELFNIFILIDDQLAAHGHDCAVRHVTLHQLEAVARDLGMVDAADGAARAASVPRATSATVLPFRLPPRPIYEPAGPGGAA</sequence>
<reference evidence="1 2" key="1">
    <citation type="submission" date="2020-02" db="EMBL/GenBank/DDBJ databases">
        <authorList>
            <person name="Li G."/>
        </authorList>
    </citation>
    <scope>NUCLEOTIDE SEQUENCE [LARGE SCALE GENOMIC DNA]</scope>
    <source>
        <strain evidence="1 2">DSM 102029</strain>
    </source>
</reference>
<dbReference type="EMBL" id="CP048630">
    <property type="protein sequence ID" value="QIB34780.1"/>
    <property type="molecule type" value="Genomic_DNA"/>
</dbReference>
<gene>
    <name evidence="1" type="ORF">G3A50_14480</name>
</gene>
<evidence type="ECO:0000313" key="1">
    <source>
        <dbReference type="EMBL" id="QIB34780.1"/>
    </source>
</evidence>
<dbReference type="Proteomes" id="UP000464751">
    <property type="component" value="Chromosome"/>
</dbReference>
<proteinExistence type="predicted"/>
<dbReference type="KEGG" id="apra:G3A50_14480"/>
<accession>A0A6P1YPE2</accession>
<evidence type="ECO:0000313" key="2">
    <source>
        <dbReference type="Proteomes" id="UP000464751"/>
    </source>
</evidence>
<dbReference type="AlphaFoldDB" id="A0A6P1YPE2"/>
<protein>
    <submittedName>
        <fullName evidence="1">Uncharacterized protein</fullName>
    </submittedName>
</protein>